<proteinExistence type="inferred from homology"/>
<sequence length="168" mass="16432">MSHAVLFVCAQVALIQVITGQCLGNGLNSNLITPGLAGEGMGWGGPGFGYAGQFGSPYAPAPLIASEWTPLGPATVPSSNGGGFFVSSSSPIAPVGVSVISDNEYTGPLVVDGQLPFLGTIGLEGAITSTGSGAVSYGCGNGNVGIVSENILPSAAEIGYGNGLAPGF</sequence>
<organism evidence="5 6">
    <name type="scientific">Parnassius mnemosyne</name>
    <name type="common">clouded apollo</name>
    <dbReference type="NCBI Taxonomy" id="213953"/>
    <lineage>
        <taxon>Eukaryota</taxon>
        <taxon>Metazoa</taxon>
        <taxon>Ecdysozoa</taxon>
        <taxon>Arthropoda</taxon>
        <taxon>Hexapoda</taxon>
        <taxon>Insecta</taxon>
        <taxon>Pterygota</taxon>
        <taxon>Neoptera</taxon>
        <taxon>Endopterygota</taxon>
        <taxon>Lepidoptera</taxon>
        <taxon>Glossata</taxon>
        <taxon>Ditrysia</taxon>
        <taxon>Papilionoidea</taxon>
        <taxon>Papilionidae</taxon>
        <taxon>Parnassiinae</taxon>
        <taxon>Parnassini</taxon>
        <taxon>Parnassius</taxon>
        <taxon>Driopa</taxon>
    </lineage>
</organism>
<dbReference type="InterPro" id="IPR002635">
    <property type="entry name" value="Chorion"/>
</dbReference>
<evidence type="ECO:0000256" key="1">
    <source>
        <dbReference type="ARBA" id="ARBA00005906"/>
    </source>
</evidence>
<evidence type="ECO:0000256" key="2">
    <source>
        <dbReference type="ARBA" id="ARBA00022737"/>
    </source>
</evidence>
<keyword evidence="6" id="KW-1185">Reference proteome</keyword>
<accession>A0AAV1LCW9</accession>
<name>A0AAV1LCW9_9NEOP</name>
<comment type="caution">
    <text evidence="5">The sequence shown here is derived from an EMBL/GenBank/DDBJ whole genome shotgun (WGS) entry which is preliminary data.</text>
</comment>
<gene>
    <name evidence="5" type="ORF">PARMNEM_LOCUS13012</name>
</gene>
<dbReference type="AlphaFoldDB" id="A0AAV1LCW9"/>
<protein>
    <submittedName>
        <fullName evidence="5">Uncharacterized protein</fullName>
    </submittedName>
</protein>
<evidence type="ECO:0000313" key="5">
    <source>
        <dbReference type="EMBL" id="CAK1593188.1"/>
    </source>
</evidence>
<keyword evidence="2" id="KW-0677">Repeat</keyword>
<dbReference type="GO" id="GO:0042600">
    <property type="term" value="C:egg chorion"/>
    <property type="evidence" value="ECO:0007669"/>
    <property type="project" value="InterPro"/>
</dbReference>
<feature type="chain" id="PRO_5043348304" evidence="4">
    <location>
        <begin position="21"/>
        <end position="168"/>
    </location>
</feature>
<keyword evidence="4" id="KW-0732">Signal</keyword>
<feature type="signal peptide" evidence="4">
    <location>
        <begin position="1"/>
        <end position="20"/>
    </location>
</feature>
<evidence type="ECO:0000256" key="3">
    <source>
        <dbReference type="RuleBase" id="RU004378"/>
    </source>
</evidence>
<dbReference type="Proteomes" id="UP001314205">
    <property type="component" value="Unassembled WGS sequence"/>
</dbReference>
<dbReference type="EMBL" id="CAVLGL010000088">
    <property type="protein sequence ID" value="CAK1593188.1"/>
    <property type="molecule type" value="Genomic_DNA"/>
</dbReference>
<evidence type="ECO:0000313" key="6">
    <source>
        <dbReference type="Proteomes" id="UP001314205"/>
    </source>
</evidence>
<reference evidence="5 6" key="1">
    <citation type="submission" date="2023-11" db="EMBL/GenBank/DDBJ databases">
        <authorList>
            <person name="Hedman E."/>
            <person name="Englund M."/>
            <person name="Stromberg M."/>
            <person name="Nyberg Akerstrom W."/>
            <person name="Nylinder S."/>
            <person name="Jareborg N."/>
            <person name="Kallberg Y."/>
            <person name="Kronander E."/>
        </authorList>
    </citation>
    <scope>NUCLEOTIDE SEQUENCE [LARGE SCALE GENOMIC DNA]</scope>
</reference>
<comment type="similarity">
    <text evidence="1 3">Belongs to the chorion protein family.</text>
</comment>
<dbReference type="Pfam" id="PF01723">
    <property type="entry name" value="Chorion_1"/>
    <property type="match status" value="1"/>
</dbReference>
<dbReference type="GO" id="GO:0007304">
    <property type="term" value="P:chorion-containing eggshell formation"/>
    <property type="evidence" value="ECO:0007669"/>
    <property type="project" value="InterPro"/>
</dbReference>
<dbReference type="GO" id="GO:0005213">
    <property type="term" value="F:structural constituent of egg chorion"/>
    <property type="evidence" value="ECO:0007669"/>
    <property type="project" value="InterPro"/>
</dbReference>
<evidence type="ECO:0000256" key="4">
    <source>
        <dbReference type="SAM" id="SignalP"/>
    </source>
</evidence>